<keyword evidence="3" id="KW-1185">Reference proteome</keyword>
<feature type="transmembrane region" description="Helical" evidence="1">
    <location>
        <begin position="69"/>
        <end position="93"/>
    </location>
</feature>
<feature type="transmembrane region" description="Helical" evidence="1">
    <location>
        <begin position="6"/>
        <end position="24"/>
    </location>
</feature>
<comment type="caution">
    <text evidence="2">The sequence shown here is derived from an EMBL/GenBank/DDBJ whole genome shotgun (WGS) entry which is preliminary data.</text>
</comment>
<organism evidence="2 3">
    <name type="scientific">Luteimonas composti</name>
    <dbReference type="NCBI Taxonomy" id="398257"/>
    <lineage>
        <taxon>Bacteria</taxon>
        <taxon>Pseudomonadati</taxon>
        <taxon>Pseudomonadota</taxon>
        <taxon>Gammaproteobacteria</taxon>
        <taxon>Lysobacterales</taxon>
        <taxon>Lysobacteraceae</taxon>
        <taxon>Luteimonas</taxon>
    </lineage>
</organism>
<sequence>MEEFAWMMLVAAPVLGGAAIGLFFRRVWQRVALSGAVAAAVYAAVLYAMQADMVRRGPPSVGMTLAEPASVAAEVAVVVAPVGMCAALVLHLITRYIRKNKA</sequence>
<keyword evidence="1" id="KW-0812">Transmembrane</keyword>
<gene>
    <name evidence="2" type="ORF">QF205_06295</name>
</gene>
<feature type="transmembrane region" description="Helical" evidence="1">
    <location>
        <begin position="31"/>
        <end position="49"/>
    </location>
</feature>
<dbReference type="Proteomes" id="UP001160550">
    <property type="component" value="Unassembled WGS sequence"/>
</dbReference>
<evidence type="ECO:0000256" key="1">
    <source>
        <dbReference type="SAM" id="Phobius"/>
    </source>
</evidence>
<evidence type="ECO:0000313" key="2">
    <source>
        <dbReference type="EMBL" id="MDH7452695.1"/>
    </source>
</evidence>
<reference evidence="2" key="2">
    <citation type="submission" date="2023-04" db="EMBL/GenBank/DDBJ databases">
        <authorList>
            <person name="Sun J.-Q."/>
        </authorList>
    </citation>
    <scope>NUCLEOTIDE SEQUENCE</scope>
    <source>
        <strain evidence="2">CC-YY355</strain>
    </source>
</reference>
<keyword evidence="1" id="KW-0472">Membrane</keyword>
<accession>A0ABT6MQR6</accession>
<reference evidence="2" key="1">
    <citation type="journal article" date="2007" name="Int. J. Syst. Evol. Microbiol.">
        <title>Luteimonas composti sp. nov., a moderately thermophilic bacterium isolated from food waste.</title>
        <authorList>
            <person name="Young C.C."/>
            <person name="Kampfer P."/>
            <person name="Chen W.M."/>
            <person name="Yen W.S."/>
            <person name="Arun A.B."/>
            <person name="Lai W.A."/>
            <person name="Shen F.T."/>
            <person name="Rekha P.D."/>
            <person name="Lin K.Y."/>
            <person name="Chou J.H."/>
        </authorList>
    </citation>
    <scope>NUCLEOTIDE SEQUENCE</scope>
    <source>
        <strain evidence="2">CC-YY355</strain>
    </source>
</reference>
<protein>
    <submittedName>
        <fullName evidence="2">Uncharacterized protein</fullName>
    </submittedName>
</protein>
<name>A0ABT6MQR6_9GAMM</name>
<keyword evidence="1" id="KW-1133">Transmembrane helix</keyword>
<evidence type="ECO:0000313" key="3">
    <source>
        <dbReference type="Proteomes" id="UP001160550"/>
    </source>
</evidence>
<dbReference type="EMBL" id="JARYGX010000013">
    <property type="protein sequence ID" value="MDH7452695.1"/>
    <property type="molecule type" value="Genomic_DNA"/>
</dbReference>
<proteinExistence type="predicted"/>
<dbReference type="RefSeq" id="WP_280941894.1">
    <property type="nucleotide sequence ID" value="NZ_JARYGX010000013.1"/>
</dbReference>